<proteinExistence type="predicted"/>
<dbReference type="Proteomes" id="UP001500707">
    <property type="component" value="Unassembled WGS sequence"/>
</dbReference>
<reference evidence="2" key="1">
    <citation type="journal article" date="2019" name="Int. J. Syst. Evol. Microbiol.">
        <title>The Global Catalogue of Microorganisms (GCM) 10K type strain sequencing project: providing services to taxonomists for standard genome sequencing and annotation.</title>
        <authorList>
            <consortium name="The Broad Institute Genomics Platform"/>
            <consortium name="The Broad Institute Genome Sequencing Center for Infectious Disease"/>
            <person name="Wu L."/>
            <person name="Ma J."/>
        </authorList>
    </citation>
    <scope>NUCLEOTIDE SEQUENCE [LARGE SCALE GENOMIC DNA]</scope>
    <source>
        <strain evidence="2">JCM 17656</strain>
    </source>
</reference>
<evidence type="ECO:0000313" key="2">
    <source>
        <dbReference type="Proteomes" id="UP001500707"/>
    </source>
</evidence>
<dbReference type="RefSeq" id="WP_346186397.1">
    <property type="nucleotide sequence ID" value="NZ_BAABCE010000027.1"/>
</dbReference>
<sequence>MIEKRLVTNWVETTLSTATNMPVGQGRAPVTGQAPPFHLLYSVDTSLSGAPYADLNEDASFVYQITHVSGPDPNVAQSTADSDQLEWMADAARKAFLGRAPDTGLWLHPMAINGISCMTRSLEVEWGQQPGGTSEQEAAIMTYVQRFRFNLTPA</sequence>
<keyword evidence="2" id="KW-1185">Reference proteome</keyword>
<name>A0ABP6YXF4_9ACTN</name>
<protein>
    <submittedName>
        <fullName evidence="1">Uncharacterized protein</fullName>
    </submittedName>
</protein>
<comment type="caution">
    <text evidence="1">The sequence shown here is derived from an EMBL/GenBank/DDBJ whole genome shotgun (WGS) entry which is preliminary data.</text>
</comment>
<dbReference type="EMBL" id="BAABCE010000027">
    <property type="protein sequence ID" value="GAA3591487.1"/>
    <property type="molecule type" value="Genomic_DNA"/>
</dbReference>
<accession>A0ABP6YXF4</accession>
<organism evidence="1 2">
    <name type="scientific">Streptomyces osmaniensis</name>
    <dbReference type="NCBI Taxonomy" id="593134"/>
    <lineage>
        <taxon>Bacteria</taxon>
        <taxon>Bacillati</taxon>
        <taxon>Actinomycetota</taxon>
        <taxon>Actinomycetes</taxon>
        <taxon>Kitasatosporales</taxon>
        <taxon>Streptomycetaceae</taxon>
        <taxon>Streptomyces</taxon>
    </lineage>
</organism>
<evidence type="ECO:0000313" key="1">
    <source>
        <dbReference type="EMBL" id="GAA3591487.1"/>
    </source>
</evidence>
<gene>
    <name evidence="1" type="ORF">GCM10022295_86410</name>
</gene>